<comment type="caution">
    <text evidence="7">The sequence shown here is derived from an EMBL/GenBank/DDBJ whole genome shotgun (WGS) entry which is preliminary data.</text>
</comment>
<gene>
    <name evidence="7" type="ORF">J5Y06_18785</name>
</gene>
<dbReference type="InterPro" id="IPR036388">
    <property type="entry name" value="WH-like_DNA-bd_sf"/>
</dbReference>
<proteinExistence type="inferred from homology"/>
<evidence type="ECO:0000313" key="7">
    <source>
        <dbReference type="EMBL" id="MBP0440700.1"/>
    </source>
</evidence>
<keyword evidence="2" id="KW-0805">Transcription regulation</keyword>
<dbReference type="EMBL" id="JAGIYY010000009">
    <property type="protein sequence ID" value="MBP0440700.1"/>
    <property type="molecule type" value="Genomic_DNA"/>
</dbReference>
<dbReference type="SUPFAM" id="SSF46785">
    <property type="entry name" value="Winged helix' DNA-binding domain"/>
    <property type="match status" value="1"/>
</dbReference>
<organism evidence="7 8">
    <name type="scientific">Tianweitania sediminis</name>
    <dbReference type="NCBI Taxonomy" id="1502156"/>
    <lineage>
        <taxon>Bacteria</taxon>
        <taxon>Pseudomonadati</taxon>
        <taxon>Pseudomonadota</taxon>
        <taxon>Alphaproteobacteria</taxon>
        <taxon>Hyphomicrobiales</taxon>
        <taxon>Phyllobacteriaceae</taxon>
        <taxon>Tianweitania</taxon>
    </lineage>
</organism>
<dbReference type="Gene3D" id="1.10.10.10">
    <property type="entry name" value="Winged helix-like DNA-binding domain superfamily/Winged helix DNA-binding domain"/>
    <property type="match status" value="1"/>
</dbReference>
<dbReference type="FunFam" id="1.10.10.10:FF:000001">
    <property type="entry name" value="LysR family transcriptional regulator"/>
    <property type="match status" value="1"/>
</dbReference>
<dbReference type="Pfam" id="PF03466">
    <property type="entry name" value="LysR_substrate"/>
    <property type="match status" value="1"/>
</dbReference>
<sequence>MLDLKRLRYFLAIVETGSLNKAAANLGVAQPALSQSIASLEAYLGLKLLNRSSTGVVPTEAGGTLYRHAVQITKQLERAVEDVRRADSHLEGTIVIGLPVSNAALLSLPIVKETRARQTGIRLQINATPSQLVVDMIRQGRIDLGIIFDDVLGPELSTEPLIDEELVYFTAGDQPDGDLPEITLRAIARQPLMIPGPPNSISKRLSVSFEAIGEVPNIIAEIDALSSIIGGVAEGLAGAVLPWAAVKHSPGARVSAYRIAEPKVVRRMYLCHSATTPLTRAGAVVHDIILSETRQLIMSGSWKAATLTV</sequence>
<feature type="domain" description="HTH lysR-type" evidence="6">
    <location>
        <begin position="2"/>
        <end position="59"/>
    </location>
</feature>
<dbReference type="PROSITE" id="PS50931">
    <property type="entry name" value="HTH_LYSR"/>
    <property type="match status" value="1"/>
</dbReference>
<evidence type="ECO:0000256" key="3">
    <source>
        <dbReference type="ARBA" id="ARBA00023125"/>
    </source>
</evidence>
<evidence type="ECO:0000256" key="4">
    <source>
        <dbReference type="ARBA" id="ARBA00023159"/>
    </source>
</evidence>
<dbReference type="Pfam" id="PF00126">
    <property type="entry name" value="HTH_1"/>
    <property type="match status" value="1"/>
</dbReference>
<dbReference type="Proteomes" id="UP000666240">
    <property type="component" value="Unassembled WGS sequence"/>
</dbReference>
<evidence type="ECO:0000256" key="2">
    <source>
        <dbReference type="ARBA" id="ARBA00023015"/>
    </source>
</evidence>
<keyword evidence="5" id="KW-0804">Transcription</keyword>
<keyword evidence="3" id="KW-0238">DNA-binding</keyword>
<evidence type="ECO:0000256" key="1">
    <source>
        <dbReference type="ARBA" id="ARBA00009437"/>
    </source>
</evidence>
<dbReference type="InterPro" id="IPR036390">
    <property type="entry name" value="WH_DNA-bd_sf"/>
</dbReference>
<dbReference type="GO" id="GO:2000142">
    <property type="term" value="P:regulation of DNA-templated transcription initiation"/>
    <property type="evidence" value="ECO:0007669"/>
    <property type="project" value="TreeGrafter"/>
</dbReference>
<dbReference type="Gene3D" id="3.40.190.290">
    <property type="match status" value="1"/>
</dbReference>
<name>A0A8J7UL92_9HYPH</name>
<comment type="similarity">
    <text evidence="1">Belongs to the LysR transcriptional regulatory family.</text>
</comment>
<dbReference type="AlphaFoldDB" id="A0A8J7UL92"/>
<evidence type="ECO:0000313" key="8">
    <source>
        <dbReference type="Proteomes" id="UP000666240"/>
    </source>
</evidence>
<protein>
    <submittedName>
        <fullName evidence="7">LysR family transcriptional regulator</fullName>
    </submittedName>
</protein>
<dbReference type="GO" id="GO:0003677">
    <property type="term" value="F:DNA binding"/>
    <property type="evidence" value="ECO:0007669"/>
    <property type="project" value="UniProtKB-KW"/>
</dbReference>
<keyword evidence="4" id="KW-0010">Activator</keyword>
<keyword evidence="8" id="KW-1185">Reference proteome</keyword>
<dbReference type="InterPro" id="IPR000847">
    <property type="entry name" value="LysR_HTH_N"/>
</dbReference>
<reference evidence="7" key="1">
    <citation type="submission" date="2021-03" db="EMBL/GenBank/DDBJ databases">
        <title>Genome sequencing and assembly of Tianweitania sediminis.</title>
        <authorList>
            <person name="Chhetri G."/>
        </authorList>
    </citation>
    <scope>NUCLEOTIDE SEQUENCE</scope>
    <source>
        <strain evidence="7">Z8</strain>
    </source>
</reference>
<dbReference type="InterPro" id="IPR005119">
    <property type="entry name" value="LysR_subst-bd"/>
</dbReference>
<evidence type="ECO:0000259" key="6">
    <source>
        <dbReference type="PROSITE" id="PS50931"/>
    </source>
</evidence>
<dbReference type="PANTHER" id="PTHR30293">
    <property type="entry name" value="TRANSCRIPTIONAL REGULATORY PROTEIN NAC-RELATED"/>
    <property type="match status" value="1"/>
</dbReference>
<evidence type="ECO:0000256" key="5">
    <source>
        <dbReference type="ARBA" id="ARBA00023163"/>
    </source>
</evidence>
<dbReference type="RefSeq" id="WP_209336735.1">
    <property type="nucleotide sequence ID" value="NZ_JAGIYY010000009.1"/>
</dbReference>
<dbReference type="PANTHER" id="PTHR30293:SF0">
    <property type="entry name" value="NITROGEN ASSIMILATION REGULATORY PROTEIN NAC"/>
    <property type="match status" value="1"/>
</dbReference>
<accession>A0A8J7UL92</accession>
<dbReference type="SUPFAM" id="SSF53850">
    <property type="entry name" value="Periplasmic binding protein-like II"/>
    <property type="match status" value="1"/>
</dbReference>
<dbReference type="PRINTS" id="PR00039">
    <property type="entry name" value="HTHLYSR"/>
</dbReference>
<dbReference type="GO" id="GO:0003700">
    <property type="term" value="F:DNA-binding transcription factor activity"/>
    <property type="evidence" value="ECO:0007669"/>
    <property type="project" value="InterPro"/>
</dbReference>